<evidence type="ECO:0000259" key="2">
    <source>
        <dbReference type="Pfam" id="PF04326"/>
    </source>
</evidence>
<evidence type="ECO:0000313" key="3">
    <source>
        <dbReference type="EMBL" id="MBO8483158.1"/>
    </source>
</evidence>
<dbReference type="InterPro" id="IPR036390">
    <property type="entry name" value="WH_DNA-bd_sf"/>
</dbReference>
<dbReference type="InterPro" id="IPR038475">
    <property type="entry name" value="RecG_C_sf"/>
</dbReference>
<gene>
    <name evidence="3" type="ORF">IAB75_03470</name>
</gene>
<dbReference type="Gene3D" id="1.10.10.10">
    <property type="entry name" value="Winged helix-like DNA-binding domain superfamily/Winged helix DNA-binding domain"/>
    <property type="match status" value="1"/>
</dbReference>
<feature type="region of interest" description="Disordered" evidence="1">
    <location>
        <begin position="413"/>
        <end position="443"/>
    </location>
</feature>
<comment type="caution">
    <text evidence="3">The sequence shown here is derived from an EMBL/GenBank/DDBJ whole genome shotgun (WGS) entry which is preliminary data.</text>
</comment>
<dbReference type="EMBL" id="JADILV010000024">
    <property type="protein sequence ID" value="MBO8483158.1"/>
    <property type="molecule type" value="Genomic_DNA"/>
</dbReference>
<dbReference type="InterPro" id="IPR038461">
    <property type="entry name" value="Schlafen_AlbA_2_dom_sf"/>
</dbReference>
<evidence type="ECO:0000313" key="4">
    <source>
        <dbReference type="Proteomes" id="UP000725002"/>
    </source>
</evidence>
<dbReference type="SUPFAM" id="SSF46785">
    <property type="entry name" value="Winged helix' DNA-binding domain"/>
    <property type="match status" value="1"/>
</dbReference>
<protein>
    <submittedName>
        <fullName evidence="3">DNA binding domain-containing protein</fullName>
    </submittedName>
</protein>
<dbReference type="Pfam" id="PF13412">
    <property type="entry name" value="HTH_24"/>
    <property type="match status" value="1"/>
</dbReference>
<sequence>MFDIKQLDTYREDNRLEAKKARGGLPHSLWETYSAFANTDGGLILIGADERQDGTLIPTGLTEEEVRKMKKQLWDIINNRQKVSDNILTDKEVYPEHLDGSVILVVNVPRAQRERRPVYIGGDIFSGTYKRNSSGDYHCTKEEIRAMLRDQGSQTVDTKILTGMNLSVLNPDSIKAFRMNHRNTQLNHPWSNLTDEEFLIRIGAAAISDTDGKAHPTGAGLLMFGNEYEIVREYPNYFLDFREMVNDITEWTDRIWSTSGDWSGNIFDFYRRIVTRIVQDLKVPFRLEGLYRIDDTPQHKAVREALANCLVNADYYGRGGVVVRKHRDRLVFENPGTIRIGKEKMLVGGLSDPRNSVIIKMFSMLHIGERAGSGMNRIISAWSAAGYENPIIEEHIGNIERTTLTLPLIQASKGTQETAKGTQESTQENGSTDTSNGESTRKVGALKKGTQETAKGTQENIIKVPKKTIRKNGAIELGKTATAILNAIIVQPTVTREMLAEQLKISDATIKKHLKNFRAMGLIERVGPNKGGHWKVKK</sequence>
<dbReference type="AlphaFoldDB" id="A0A940IHY0"/>
<feature type="domain" description="Schlafen AlbA-2" evidence="2">
    <location>
        <begin position="12"/>
        <end position="139"/>
    </location>
</feature>
<dbReference type="PANTHER" id="PTHR30595">
    <property type="entry name" value="GLPR-RELATED TRANSCRIPTIONAL REPRESSOR"/>
    <property type="match status" value="1"/>
</dbReference>
<proteinExistence type="predicted"/>
<name>A0A940IHY0_9BACT</name>
<dbReference type="Gene3D" id="3.30.950.30">
    <property type="entry name" value="Schlafen, AAA domain"/>
    <property type="match status" value="1"/>
</dbReference>
<dbReference type="Pfam" id="PF13749">
    <property type="entry name" value="HATPase_c_4"/>
    <property type="match status" value="1"/>
</dbReference>
<dbReference type="InterPro" id="IPR007421">
    <property type="entry name" value="Schlafen_AlbA_2_dom"/>
</dbReference>
<dbReference type="Pfam" id="PF04326">
    <property type="entry name" value="SLFN_AlbA_2"/>
    <property type="match status" value="1"/>
</dbReference>
<reference evidence="3" key="1">
    <citation type="submission" date="2020-10" db="EMBL/GenBank/DDBJ databases">
        <authorList>
            <person name="Gilroy R."/>
        </authorList>
    </citation>
    <scope>NUCLEOTIDE SEQUENCE</scope>
    <source>
        <strain evidence="3">G3-8215</strain>
    </source>
</reference>
<dbReference type="Proteomes" id="UP000725002">
    <property type="component" value="Unassembled WGS sequence"/>
</dbReference>
<feature type="compositionally biased region" description="Polar residues" evidence="1">
    <location>
        <begin position="413"/>
        <end position="438"/>
    </location>
</feature>
<dbReference type="InterPro" id="IPR036388">
    <property type="entry name" value="WH-like_DNA-bd_sf"/>
</dbReference>
<organism evidence="3 4">
    <name type="scientific">Candidatus Cryptobacteroides avicola</name>
    <dbReference type="NCBI Taxonomy" id="2840757"/>
    <lineage>
        <taxon>Bacteria</taxon>
        <taxon>Pseudomonadati</taxon>
        <taxon>Bacteroidota</taxon>
        <taxon>Bacteroidia</taxon>
        <taxon>Bacteroidales</taxon>
        <taxon>Candidatus Cryptobacteroides</taxon>
    </lineage>
</organism>
<reference evidence="3" key="2">
    <citation type="journal article" date="2021" name="PeerJ">
        <title>Extensive microbial diversity within the chicken gut microbiome revealed by metagenomics and culture.</title>
        <authorList>
            <person name="Gilroy R."/>
            <person name="Ravi A."/>
            <person name="Getino M."/>
            <person name="Pursley I."/>
            <person name="Horton D.L."/>
            <person name="Alikhan N.F."/>
            <person name="Baker D."/>
            <person name="Gharbi K."/>
            <person name="Hall N."/>
            <person name="Watson M."/>
            <person name="Adriaenssens E.M."/>
            <person name="Foster-Nyarko E."/>
            <person name="Jarju S."/>
            <person name="Secka A."/>
            <person name="Antonio M."/>
            <person name="Oren A."/>
            <person name="Chaudhuri R.R."/>
            <person name="La Ragione R."/>
            <person name="Hildebrand F."/>
            <person name="Pallen M.J."/>
        </authorList>
    </citation>
    <scope>NUCLEOTIDE SEQUENCE</scope>
    <source>
        <strain evidence="3">G3-8215</strain>
    </source>
</reference>
<accession>A0A940IHY0</accession>
<evidence type="ECO:0000256" key="1">
    <source>
        <dbReference type="SAM" id="MobiDB-lite"/>
    </source>
</evidence>
<dbReference type="PANTHER" id="PTHR30595:SF6">
    <property type="entry name" value="SCHLAFEN ALBA-2 DOMAIN-CONTAINING PROTEIN"/>
    <property type="match status" value="1"/>
</dbReference>
<dbReference type="Gene3D" id="3.30.565.60">
    <property type="match status" value="1"/>
</dbReference>